<dbReference type="Pfam" id="PF15638">
    <property type="entry name" value="Tox-MPTase2"/>
    <property type="match status" value="1"/>
</dbReference>
<evidence type="ECO:0000259" key="1">
    <source>
        <dbReference type="Pfam" id="PF15638"/>
    </source>
</evidence>
<evidence type="ECO:0000313" key="2">
    <source>
        <dbReference type="EMBL" id="MDX6183949.1"/>
    </source>
</evidence>
<accession>A0AAJ2VZE2</accession>
<evidence type="ECO:0000313" key="4">
    <source>
        <dbReference type="Proteomes" id="UP001270053"/>
    </source>
</evidence>
<keyword evidence="5" id="KW-1185">Reference proteome</keyword>
<dbReference type="Proteomes" id="UP001278738">
    <property type="component" value="Unassembled WGS sequence"/>
</dbReference>
<dbReference type="InterPro" id="IPR028914">
    <property type="entry name" value="Tox-MPTase2_dom"/>
</dbReference>
<dbReference type="RefSeq" id="WP_229973852.1">
    <property type="nucleotide sequence ID" value="NZ_CP087133.1"/>
</dbReference>
<reference evidence="3 5" key="1">
    <citation type="submission" date="2023-11" db="EMBL/GenBank/DDBJ databases">
        <title>Unpublished Manusciprt.</title>
        <authorList>
            <person name="Saticioglu I.B."/>
            <person name="Ay H."/>
            <person name="Ajmi N."/>
            <person name="Altun S."/>
            <person name="Duman M."/>
        </authorList>
    </citation>
    <scope>NUCLEOTIDE SEQUENCE</scope>
    <source>
        <strain evidence="2 5">Fl-33</strain>
        <strain evidence="3">Fl-77</strain>
    </source>
</reference>
<proteinExistence type="predicted"/>
<comment type="caution">
    <text evidence="3">The sequence shown here is derived from an EMBL/GenBank/DDBJ whole genome shotgun (WGS) entry which is preliminary data.</text>
</comment>
<evidence type="ECO:0000313" key="5">
    <source>
        <dbReference type="Proteomes" id="UP001278738"/>
    </source>
</evidence>
<gene>
    <name evidence="2" type="ORF">SGQ18_17460</name>
    <name evidence="3" type="ORF">SGQ44_17130</name>
</gene>
<sequence>MAPNDHIFDARGNFVKDTKVGNSVKIQIGGKLYSPSQLDTSRGSRTAMSKIGAFYAGKVGTDAGTKITTGIGKETSTDNQAYTTGAAISLNAKGGFSKDYDNISNFKSIMKHENGHKEDNENPNFKSDLSTHADVYVDQMKDESFSSATDDFKTGNVGSFGNYLLNMDASPDFTTGEILSKMDSFNKTNTGGFQIQRPGLNGALQKGSLSLEAVYKGKTHPISYKKINE</sequence>
<dbReference type="AlphaFoldDB" id="A0AAJ2VZE2"/>
<evidence type="ECO:0000313" key="3">
    <source>
        <dbReference type="EMBL" id="MDX6187485.1"/>
    </source>
</evidence>
<organism evidence="3 4">
    <name type="scientific">Flavobacterium flavipigmentatum</name>
    <dbReference type="NCBI Taxonomy" id="2893884"/>
    <lineage>
        <taxon>Bacteria</taxon>
        <taxon>Pseudomonadati</taxon>
        <taxon>Bacteroidota</taxon>
        <taxon>Flavobacteriia</taxon>
        <taxon>Flavobacteriales</taxon>
        <taxon>Flavobacteriaceae</taxon>
        <taxon>Flavobacterium</taxon>
    </lineage>
</organism>
<dbReference type="Proteomes" id="UP001270053">
    <property type="component" value="Unassembled WGS sequence"/>
</dbReference>
<feature type="domain" description="Tox-MPTase2" evidence="1">
    <location>
        <begin position="8"/>
        <end position="191"/>
    </location>
</feature>
<protein>
    <recommendedName>
        <fullName evidence="1">Tox-MPTase2 domain-containing protein</fullName>
    </recommendedName>
</protein>
<dbReference type="EMBL" id="JAWXVH010000013">
    <property type="protein sequence ID" value="MDX6187485.1"/>
    <property type="molecule type" value="Genomic_DNA"/>
</dbReference>
<dbReference type="EMBL" id="JAWXVG010000012">
    <property type="protein sequence ID" value="MDX6183949.1"/>
    <property type="molecule type" value="Genomic_DNA"/>
</dbReference>
<name>A0AAJ2VZE2_9FLAO</name>